<feature type="region of interest" description="Disordered" evidence="10">
    <location>
        <begin position="1"/>
        <end position="47"/>
    </location>
</feature>
<dbReference type="Pfam" id="PF07575">
    <property type="entry name" value="Nucleopor_Nup85"/>
    <property type="match status" value="1"/>
</dbReference>
<evidence type="ECO:0000256" key="8">
    <source>
        <dbReference type="ARBA" id="ARBA00023242"/>
    </source>
</evidence>
<organism evidence="11 12">
    <name type="scientific">Babjeviella inositovora NRRL Y-12698</name>
    <dbReference type="NCBI Taxonomy" id="984486"/>
    <lineage>
        <taxon>Eukaryota</taxon>
        <taxon>Fungi</taxon>
        <taxon>Dikarya</taxon>
        <taxon>Ascomycota</taxon>
        <taxon>Saccharomycotina</taxon>
        <taxon>Pichiomycetes</taxon>
        <taxon>Serinales incertae sedis</taxon>
        <taxon>Babjeviella</taxon>
    </lineage>
</organism>
<sequence>MKFSTGDNGQDKDDDLQMLDIPELIDADSESDSETDSGTSLPIERFSNGPLHDKATILQFQLNPNNNTGMMYESARSAIHPQEVRLYEFSLPGIEDSPQYHNYLAQLYKNFEFLGDASKYRVPLIGLVSQSNTQETRNLNNALNYITEELSRLIDQSDDDRLYELLNILKCLNAVYFITNENDRCQQLFEWINMADGEPDLEFARDIMESAVPFQHGDFWALIVKLVTRGLFNEAKNALEQSNYTTGDSESQLDLVLADMAAIFGSYNEMVLKDQFGEWKQQARELKDNLTHGEFFSESTGENLTIKKVYQILSIITGLRETLLNSCDSWYEAFAALLSFGIRETGQDSELMAKILKLATTAHPPPVSSSGSGAWERTCIDVIEGNFLKVLRSIEVLDKPTVAYVSRLFEAKGFLDQYKEHSNTHTSNLDDISGYFLTDHALTCLESGNQALVAMGVGILSHLGTSLSRSTIANYLCGFDIQTNDDLEWALSVAAKLELTSVAETLYRVAAQKSLRAGRVLESLTMFSRGKDVSSVKHNCWLVFEKALLDGCPINDALINDVVTHTIEAPPVIRQCIAPYAVLVEFYNQRSNDSSRQAVLKLFNLLKFPHLPKKYSPVLVANLLPFITLESLARLLTLHELIMIILIIDNYETEKTLDAEDAEALYTIAVAGGGGDDNDWRVRLSLYGAEIPQTVAELVTTLRKRIAAQVSSTFLEEV</sequence>
<keyword evidence="3 9" id="KW-0813">Transport</keyword>
<dbReference type="PANTHER" id="PTHR13373">
    <property type="entry name" value="FROUNT PROTEIN-RELATED"/>
    <property type="match status" value="1"/>
</dbReference>
<comment type="similarity">
    <text evidence="2 9">Belongs to the nucleoporin Nup85 family.</text>
</comment>
<name>A0A1E3QHN5_9ASCO</name>
<keyword evidence="12" id="KW-1185">Reference proteome</keyword>
<dbReference type="AlphaFoldDB" id="A0A1E3QHN5"/>
<dbReference type="GeneID" id="30144577"/>
<dbReference type="GO" id="GO:0031080">
    <property type="term" value="C:nuclear pore outer ring"/>
    <property type="evidence" value="ECO:0007669"/>
    <property type="project" value="TreeGrafter"/>
</dbReference>
<comment type="function">
    <text evidence="9">Functions as a component of the nuclear pore complex (NPC).</text>
</comment>
<evidence type="ECO:0000256" key="5">
    <source>
        <dbReference type="ARBA" id="ARBA00022927"/>
    </source>
</evidence>
<dbReference type="GO" id="GO:0031965">
    <property type="term" value="C:nuclear membrane"/>
    <property type="evidence" value="ECO:0007669"/>
    <property type="project" value="UniProtKB-UniRule"/>
</dbReference>
<dbReference type="InterPro" id="IPR011502">
    <property type="entry name" value="Nucleoporin_Nup85"/>
</dbReference>
<evidence type="ECO:0000313" key="11">
    <source>
        <dbReference type="EMBL" id="ODQ77206.1"/>
    </source>
</evidence>
<dbReference type="Proteomes" id="UP000094336">
    <property type="component" value="Unassembled WGS sequence"/>
</dbReference>
<keyword evidence="4 9" id="KW-0509">mRNA transport</keyword>
<evidence type="ECO:0000256" key="2">
    <source>
        <dbReference type="ARBA" id="ARBA00005573"/>
    </source>
</evidence>
<dbReference type="OrthoDB" id="17644at2759"/>
<evidence type="ECO:0000256" key="3">
    <source>
        <dbReference type="ARBA" id="ARBA00022448"/>
    </source>
</evidence>
<keyword evidence="6 9" id="KW-0811">Translocation</keyword>
<evidence type="ECO:0000313" key="12">
    <source>
        <dbReference type="Proteomes" id="UP000094336"/>
    </source>
</evidence>
<keyword evidence="7 9" id="KW-0906">Nuclear pore complex</keyword>
<feature type="compositionally biased region" description="Acidic residues" evidence="10">
    <location>
        <begin position="12"/>
        <end position="35"/>
    </location>
</feature>
<reference evidence="12" key="1">
    <citation type="submission" date="2016-05" db="EMBL/GenBank/DDBJ databases">
        <title>Comparative genomics of biotechnologically important yeasts.</title>
        <authorList>
            <consortium name="DOE Joint Genome Institute"/>
            <person name="Riley R."/>
            <person name="Haridas S."/>
            <person name="Wolfe K.H."/>
            <person name="Lopes M.R."/>
            <person name="Hittinger C.T."/>
            <person name="Goker M."/>
            <person name="Salamov A."/>
            <person name="Wisecaver J."/>
            <person name="Long T.M."/>
            <person name="Aerts A.L."/>
            <person name="Barry K."/>
            <person name="Choi C."/>
            <person name="Clum A."/>
            <person name="Coughlan A.Y."/>
            <person name="Deshpande S."/>
            <person name="Douglass A.P."/>
            <person name="Hanson S.J."/>
            <person name="Klenk H.-P."/>
            <person name="Labutti K."/>
            <person name="Lapidus A."/>
            <person name="Lindquist E."/>
            <person name="Lipzen A."/>
            <person name="Meier-Kolthoff J.P."/>
            <person name="Ohm R.A."/>
            <person name="Otillar R.P."/>
            <person name="Pangilinan J."/>
            <person name="Peng Y."/>
            <person name="Rokas A."/>
            <person name="Rosa C.A."/>
            <person name="Scheuner C."/>
            <person name="Sibirny A.A."/>
            <person name="Slot J.C."/>
            <person name="Stielow J.B."/>
            <person name="Sun H."/>
            <person name="Kurtzman C.P."/>
            <person name="Blackwell M."/>
            <person name="Grigoriev I.V."/>
            <person name="Jeffries T.W."/>
        </authorList>
    </citation>
    <scope>NUCLEOTIDE SEQUENCE [LARGE SCALE GENOMIC DNA]</scope>
    <source>
        <strain evidence="12">NRRL Y-12698</strain>
    </source>
</reference>
<comment type="subunit">
    <text evidence="9">Component of the nuclear pore complex (NPC).</text>
</comment>
<gene>
    <name evidence="11" type="ORF">BABINDRAFT_10357</name>
</gene>
<evidence type="ECO:0000256" key="7">
    <source>
        <dbReference type="ARBA" id="ARBA00023132"/>
    </source>
</evidence>
<evidence type="ECO:0000256" key="9">
    <source>
        <dbReference type="RuleBase" id="RU365073"/>
    </source>
</evidence>
<comment type="subcellular location">
    <subcellularLocation>
        <location evidence="1 9">Nucleus</location>
        <location evidence="1 9">Nuclear pore complex</location>
    </subcellularLocation>
</comment>
<keyword evidence="8 9" id="KW-0539">Nucleus</keyword>
<protein>
    <recommendedName>
        <fullName evidence="9">Nuclear pore complex protein Nup85</fullName>
    </recommendedName>
</protein>
<dbReference type="RefSeq" id="XP_018982534.1">
    <property type="nucleotide sequence ID" value="XM_019126723.1"/>
</dbReference>
<dbReference type="STRING" id="984486.A0A1E3QHN5"/>
<dbReference type="PANTHER" id="PTHR13373:SF21">
    <property type="entry name" value="NUCLEAR PORE COMPLEX PROTEIN NUP85"/>
    <property type="match status" value="1"/>
</dbReference>
<dbReference type="GO" id="GO:0045893">
    <property type="term" value="P:positive regulation of DNA-templated transcription"/>
    <property type="evidence" value="ECO:0007669"/>
    <property type="project" value="TreeGrafter"/>
</dbReference>
<evidence type="ECO:0000256" key="6">
    <source>
        <dbReference type="ARBA" id="ARBA00023010"/>
    </source>
</evidence>
<dbReference type="GO" id="GO:0017056">
    <property type="term" value="F:structural constituent of nuclear pore"/>
    <property type="evidence" value="ECO:0007669"/>
    <property type="project" value="TreeGrafter"/>
</dbReference>
<evidence type="ECO:0000256" key="10">
    <source>
        <dbReference type="SAM" id="MobiDB-lite"/>
    </source>
</evidence>
<accession>A0A1E3QHN5</accession>
<dbReference type="GO" id="GO:0006406">
    <property type="term" value="P:mRNA export from nucleus"/>
    <property type="evidence" value="ECO:0007669"/>
    <property type="project" value="TreeGrafter"/>
</dbReference>
<dbReference type="GO" id="GO:0006606">
    <property type="term" value="P:protein import into nucleus"/>
    <property type="evidence" value="ECO:0007669"/>
    <property type="project" value="TreeGrafter"/>
</dbReference>
<evidence type="ECO:0000256" key="4">
    <source>
        <dbReference type="ARBA" id="ARBA00022816"/>
    </source>
</evidence>
<dbReference type="EMBL" id="KV454442">
    <property type="protein sequence ID" value="ODQ77206.1"/>
    <property type="molecule type" value="Genomic_DNA"/>
</dbReference>
<evidence type="ECO:0000256" key="1">
    <source>
        <dbReference type="ARBA" id="ARBA00004567"/>
    </source>
</evidence>
<proteinExistence type="inferred from homology"/>
<keyword evidence="5 9" id="KW-0653">Protein transport</keyword>
<keyword evidence="9" id="KW-0472">Membrane</keyword>